<evidence type="ECO:0000313" key="2">
    <source>
        <dbReference type="Proteomes" id="UP001176940"/>
    </source>
</evidence>
<name>A0ABN9MFS2_9NEOB</name>
<evidence type="ECO:0000313" key="1">
    <source>
        <dbReference type="EMBL" id="CAJ0964409.1"/>
    </source>
</evidence>
<gene>
    <name evidence="1" type="ORF">RIMI_LOCUS19184528</name>
</gene>
<accession>A0ABN9MFS2</accession>
<sequence length="193" mass="21186">MEDDVSPLREDWPSASPTHIAPLGVYGVGPAAMTTSAHRAFLIINLLNHPRPVVPSCSAVHPVTVYDSPIEPIPQTRWESLADGAQKLREIACIGGKTRNPLPDFNDHFAVVEDWKGPDAAVMKVLMKNKFIEGAPSAYKSPLFTMFSALMGNSTNVYTACSLISQLFAVEKAKVSHRQLSSDQRCRSPWVTR</sequence>
<comment type="caution">
    <text evidence="1">The sequence shown here is derived from an EMBL/GenBank/DDBJ whole genome shotgun (WGS) entry which is preliminary data.</text>
</comment>
<organism evidence="1 2">
    <name type="scientific">Ranitomeya imitator</name>
    <name type="common">mimic poison frog</name>
    <dbReference type="NCBI Taxonomy" id="111125"/>
    <lineage>
        <taxon>Eukaryota</taxon>
        <taxon>Metazoa</taxon>
        <taxon>Chordata</taxon>
        <taxon>Craniata</taxon>
        <taxon>Vertebrata</taxon>
        <taxon>Euteleostomi</taxon>
        <taxon>Amphibia</taxon>
        <taxon>Batrachia</taxon>
        <taxon>Anura</taxon>
        <taxon>Neobatrachia</taxon>
        <taxon>Hyloidea</taxon>
        <taxon>Dendrobatidae</taxon>
        <taxon>Dendrobatinae</taxon>
        <taxon>Ranitomeya</taxon>
    </lineage>
</organism>
<keyword evidence="2" id="KW-1185">Reference proteome</keyword>
<protein>
    <submittedName>
        <fullName evidence="1">Uncharacterized protein</fullName>
    </submittedName>
</protein>
<feature type="non-terminal residue" evidence="1">
    <location>
        <position position="193"/>
    </location>
</feature>
<proteinExistence type="predicted"/>
<dbReference type="Proteomes" id="UP001176940">
    <property type="component" value="Unassembled WGS sequence"/>
</dbReference>
<dbReference type="EMBL" id="CAUEEQ010060592">
    <property type="protein sequence ID" value="CAJ0964409.1"/>
    <property type="molecule type" value="Genomic_DNA"/>
</dbReference>
<reference evidence="1" key="1">
    <citation type="submission" date="2023-07" db="EMBL/GenBank/DDBJ databases">
        <authorList>
            <person name="Stuckert A."/>
        </authorList>
    </citation>
    <scope>NUCLEOTIDE SEQUENCE</scope>
</reference>